<proteinExistence type="predicted"/>
<organism evidence="2 3">
    <name type="scientific">Roridomyces roridus</name>
    <dbReference type="NCBI Taxonomy" id="1738132"/>
    <lineage>
        <taxon>Eukaryota</taxon>
        <taxon>Fungi</taxon>
        <taxon>Dikarya</taxon>
        <taxon>Basidiomycota</taxon>
        <taxon>Agaricomycotina</taxon>
        <taxon>Agaricomycetes</taxon>
        <taxon>Agaricomycetidae</taxon>
        <taxon>Agaricales</taxon>
        <taxon>Marasmiineae</taxon>
        <taxon>Mycenaceae</taxon>
        <taxon>Roridomyces</taxon>
    </lineage>
</organism>
<feature type="region of interest" description="Disordered" evidence="1">
    <location>
        <begin position="154"/>
        <end position="198"/>
    </location>
</feature>
<comment type="caution">
    <text evidence="2">The sequence shown here is derived from an EMBL/GenBank/DDBJ whole genome shotgun (WGS) entry which is preliminary data.</text>
</comment>
<dbReference type="AlphaFoldDB" id="A0AAD7CET3"/>
<feature type="compositionally biased region" description="Polar residues" evidence="1">
    <location>
        <begin position="393"/>
        <end position="407"/>
    </location>
</feature>
<name>A0AAD7CET3_9AGAR</name>
<feature type="region of interest" description="Disordered" evidence="1">
    <location>
        <begin position="386"/>
        <end position="444"/>
    </location>
</feature>
<sequence length="828" mass="89599">MCLLSPRFACTKCPQNNRCAAFVVSDIDRRTGAVTPRITPYSSSECCAGCGHLWISHGATPCSDPSHPNHAFRRGGSATTNCGGFYSDSPTWDFLTVCVCLAQWMSHALVESPSSTNAGPPSVSHPVPTVVASALHPSLSVSAPIPVSAFGGLPPPIAGTSEQRRTESALRNLPQHQMASSLGSGSRTSPRHPYPTGSNAFNDNVSVAVALWPLVIPGMHEPAGHGTTLLKSQNSNMVAVLNRLNQHHLFITVNIPRTGLASLPDIVAQFDAALKPHKLSAPRHPNLLTAEETKEFEKQPFTLLSATRRGDVFTFRPHPSINVNTFGNDELTKTVKKFNNPLPNATPGQRLLFFAPTFGHINGPINDTAFSAQTLPSGGLDLAHTGGKVFNSIDPSQSDANKSTQPASRVMTPQPAPLAPMGSLVRARSQSDSEASPSAARRVRQRVDSFPDANTAPPLIPTFNCVPSVTFPVLKRTDVAPLAVGTDIASVEEVEAFRDLLATEAIRASVPYVRRFELHATTVDAAAQAIVPILKHVERQQGADVVVPALEGIVACSPIRSKQSFFRDGGIIHLGVREGSNESVSFGPGPRRALYRRAILLMVEHHDFWQQAPNSSFFVPLLSPGSFDVPTRTSFFTAYGSLLAIHCFALSTGPHPVSIWVLLALALGRKGLLIPKEYLAALDPPAFECLAPWLMLGPDDAIPTHPLHPFNQLLMNVMDMQPSMMTSPRTQDEHDNWSISSMSKILLGHANPFEHPEFRALQEGMDVEVGRTSFSLKLASAPEQVLPFFAALYDRGIRQKEDITSQLSYRILIHAKDCSTRSFAALFR</sequence>
<dbReference type="Proteomes" id="UP001221142">
    <property type="component" value="Unassembled WGS sequence"/>
</dbReference>
<feature type="compositionally biased region" description="Polar residues" evidence="1">
    <location>
        <begin position="174"/>
        <end position="188"/>
    </location>
</feature>
<gene>
    <name evidence="2" type="ORF">FB45DRAFT_1099104</name>
</gene>
<reference evidence="2" key="1">
    <citation type="submission" date="2023-03" db="EMBL/GenBank/DDBJ databases">
        <title>Massive genome expansion in bonnet fungi (Mycena s.s.) driven by repeated elements and novel gene families across ecological guilds.</title>
        <authorList>
            <consortium name="Lawrence Berkeley National Laboratory"/>
            <person name="Harder C.B."/>
            <person name="Miyauchi S."/>
            <person name="Viragh M."/>
            <person name="Kuo A."/>
            <person name="Thoen E."/>
            <person name="Andreopoulos B."/>
            <person name="Lu D."/>
            <person name="Skrede I."/>
            <person name="Drula E."/>
            <person name="Henrissat B."/>
            <person name="Morin E."/>
            <person name="Kohler A."/>
            <person name="Barry K."/>
            <person name="LaButti K."/>
            <person name="Morin E."/>
            <person name="Salamov A."/>
            <person name="Lipzen A."/>
            <person name="Mereny Z."/>
            <person name="Hegedus B."/>
            <person name="Baldrian P."/>
            <person name="Stursova M."/>
            <person name="Weitz H."/>
            <person name="Taylor A."/>
            <person name="Grigoriev I.V."/>
            <person name="Nagy L.G."/>
            <person name="Martin F."/>
            <person name="Kauserud H."/>
        </authorList>
    </citation>
    <scope>NUCLEOTIDE SEQUENCE</scope>
    <source>
        <strain evidence="2">9284</strain>
    </source>
</reference>
<dbReference type="EMBL" id="JARKIF010000002">
    <property type="protein sequence ID" value="KAJ7646897.1"/>
    <property type="molecule type" value="Genomic_DNA"/>
</dbReference>
<keyword evidence="3" id="KW-1185">Reference proteome</keyword>
<evidence type="ECO:0000313" key="3">
    <source>
        <dbReference type="Proteomes" id="UP001221142"/>
    </source>
</evidence>
<evidence type="ECO:0000256" key="1">
    <source>
        <dbReference type="SAM" id="MobiDB-lite"/>
    </source>
</evidence>
<accession>A0AAD7CET3</accession>
<protein>
    <submittedName>
        <fullName evidence="2">Uncharacterized protein</fullName>
    </submittedName>
</protein>
<evidence type="ECO:0000313" key="2">
    <source>
        <dbReference type="EMBL" id="KAJ7646897.1"/>
    </source>
</evidence>